<dbReference type="FunFam" id="3.40.50.150:FF:000061">
    <property type="entry name" value="Caffeic acid O-methyltransferase"/>
    <property type="match status" value="1"/>
</dbReference>
<dbReference type="GO" id="GO:0032259">
    <property type="term" value="P:methylation"/>
    <property type="evidence" value="ECO:0007669"/>
    <property type="project" value="UniProtKB-KW"/>
</dbReference>
<dbReference type="PANTHER" id="PTHR11746">
    <property type="entry name" value="O-METHYLTRANSFERASE"/>
    <property type="match status" value="1"/>
</dbReference>
<comment type="caution">
    <text evidence="8">The sequence shown here is derived from an EMBL/GenBank/DDBJ whole genome shotgun (WGS) entry which is preliminary data.</text>
</comment>
<name>A0AAW2QYH5_9LAMI</name>
<dbReference type="GO" id="GO:0008757">
    <property type="term" value="F:S-adenosylmethionine-dependent methyltransferase activity"/>
    <property type="evidence" value="ECO:0007669"/>
    <property type="project" value="UniProtKB-ARBA"/>
</dbReference>
<dbReference type="GO" id="GO:0046983">
    <property type="term" value="F:protein dimerization activity"/>
    <property type="evidence" value="ECO:0007669"/>
    <property type="project" value="InterPro"/>
</dbReference>
<reference evidence="8" key="1">
    <citation type="submission" date="2020-06" db="EMBL/GenBank/DDBJ databases">
        <authorList>
            <person name="Li T."/>
            <person name="Hu X."/>
            <person name="Zhang T."/>
            <person name="Song X."/>
            <person name="Zhang H."/>
            <person name="Dai N."/>
            <person name="Sheng W."/>
            <person name="Hou X."/>
            <person name="Wei L."/>
        </authorList>
    </citation>
    <scope>NUCLEOTIDE SEQUENCE</scope>
    <source>
        <strain evidence="8">KEN8</strain>
        <tissue evidence="8">Leaf</tissue>
    </source>
</reference>
<dbReference type="GO" id="GO:0009813">
    <property type="term" value="P:flavonoid biosynthetic process"/>
    <property type="evidence" value="ECO:0007669"/>
    <property type="project" value="UniProtKB-ARBA"/>
</dbReference>
<proteinExistence type="inferred from homology"/>
<evidence type="ECO:0000259" key="7">
    <source>
        <dbReference type="Pfam" id="PF08100"/>
    </source>
</evidence>
<dbReference type="InterPro" id="IPR029063">
    <property type="entry name" value="SAM-dependent_MTases_sf"/>
</dbReference>
<dbReference type="EMBL" id="JACGWM010000005">
    <property type="protein sequence ID" value="KAL0372883.1"/>
    <property type="molecule type" value="Genomic_DNA"/>
</dbReference>
<feature type="domain" description="O-methyltransferase C-terminal" evidence="6">
    <location>
        <begin position="141"/>
        <end position="346"/>
    </location>
</feature>
<dbReference type="InterPro" id="IPR036388">
    <property type="entry name" value="WH-like_DNA-bd_sf"/>
</dbReference>
<dbReference type="CDD" id="cd02440">
    <property type="entry name" value="AdoMet_MTases"/>
    <property type="match status" value="1"/>
</dbReference>
<evidence type="ECO:0000256" key="2">
    <source>
        <dbReference type="ARBA" id="ARBA00022679"/>
    </source>
</evidence>
<dbReference type="FunFam" id="1.10.10.10:FF:000357">
    <property type="entry name" value="Caffeic acid 3-O-methyltransferase"/>
    <property type="match status" value="1"/>
</dbReference>
<evidence type="ECO:0000256" key="4">
    <source>
        <dbReference type="ARBA" id="ARBA00034481"/>
    </source>
</evidence>
<dbReference type="InterPro" id="IPR001077">
    <property type="entry name" value="COMT_C"/>
</dbReference>
<dbReference type="AlphaFoldDB" id="A0AAW2QYH5"/>
<evidence type="ECO:0000313" key="8">
    <source>
        <dbReference type="EMBL" id="KAL0372883.1"/>
    </source>
</evidence>
<comment type="similarity">
    <text evidence="4">Belongs to the class I-like SAM-binding methyltransferase superfamily. Cation-independent O-methyltransferase family. COMT subfamily.</text>
</comment>
<reference evidence="8" key="2">
    <citation type="journal article" date="2024" name="Plant">
        <title>Genomic evolution and insights into agronomic trait innovations of Sesamum species.</title>
        <authorList>
            <person name="Miao H."/>
            <person name="Wang L."/>
            <person name="Qu L."/>
            <person name="Liu H."/>
            <person name="Sun Y."/>
            <person name="Le M."/>
            <person name="Wang Q."/>
            <person name="Wei S."/>
            <person name="Zheng Y."/>
            <person name="Lin W."/>
            <person name="Duan Y."/>
            <person name="Cao H."/>
            <person name="Xiong S."/>
            <person name="Wang X."/>
            <person name="Wei L."/>
            <person name="Li C."/>
            <person name="Ma Q."/>
            <person name="Ju M."/>
            <person name="Zhao R."/>
            <person name="Li G."/>
            <person name="Mu C."/>
            <person name="Tian Q."/>
            <person name="Mei H."/>
            <person name="Zhang T."/>
            <person name="Gao T."/>
            <person name="Zhang H."/>
        </authorList>
    </citation>
    <scope>NUCLEOTIDE SEQUENCE</scope>
    <source>
        <strain evidence="8">KEN8</strain>
    </source>
</reference>
<keyword evidence="1" id="KW-0489">Methyltransferase</keyword>
<dbReference type="InterPro" id="IPR012967">
    <property type="entry name" value="COMT_dimerisation"/>
</dbReference>
<keyword evidence="3" id="KW-0949">S-adenosyl-L-methionine</keyword>
<dbReference type="Gene3D" id="1.10.10.10">
    <property type="entry name" value="Winged helix-like DNA-binding domain superfamily/Winged helix DNA-binding domain"/>
    <property type="match status" value="1"/>
</dbReference>
<dbReference type="Pfam" id="PF08100">
    <property type="entry name" value="Dimerisation"/>
    <property type="match status" value="1"/>
</dbReference>
<evidence type="ECO:0000256" key="1">
    <source>
        <dbReference type="ARBA" id="ARBA00022603"/>
    </source>
</evidence>
<dbReference type="SUPFAM" id="SSF53335">
    <property type="entry name" value="S-adenosyl-L-methionine-dependent methyltransferases"/>
    <property type="match status" value="1"/>
</dbReference>
<gene>
    <name evidence="8" type="ORF">Scaly_0969900</name>
</gene>
<evidence type="ECO:0000259" key="6">
    <source>
        <dbReference type="Pfam" id="PF00891"/>
    </source>
</evidence>
<dbReference type="Gene3D" id="3.40.50.150">
    <property type="entry name" value="Vaccinia Virus protein VP39"/>
    <property type="match status" value="1"/>
</dbReference>
<evidence type="ECO:0000256" key="5">
    <source>
        <dbReference type="PIRSR" id="PIRSR005739-1"/>
    </source>
</evidence>
<feature type="active site" description="Proton acceptor" evidence="5">
    <location>
        <position position="270"/>
    </location>
</feature>
<dbReference type="Pfam" id="PF00891">
    <property type="entry name" value="Methyltransf_2"/>
    <property type="match status" value="1"/>
</dbReference>
<evidence type="ECO:0000256" key="3">
    <source>
        <dbReference type="ARBA" id="ARBA00022691"/>
    </source>
</evidence>
<accession>A0AAW2QYH5</accession>
<keyword evidence="2" id="KW-0808">Transferase</keyword>
<organism evidence="8">
    <name type="scientific">Sesamum calycinum</name>
    <dbReference type="NCBI Taxonomy" id="2727403"/>
    <lineage>
        <taxon>Eukaryota</taxon>
        <taxon>Viridiplantae</taxon>
        <taxon>Streptophyta</taxon>
        <taxon>Embryophyta</taxon>
        <taxon>Tracheophyta</taxon>
        <taxon>Spermatophyta</taxon>
        <taxon>Magnoliopsida</taxon>
        <taxon>eudicotyledons</taxon>
        <taxon>Gunneridae</taxon>
        <taxon>Pentapetalae</taxon>
        <taxon>asterids</taxon>
        <taxon>lamiids</taxon>
        <taxon>Lamiales</taxon>
        <taxon>Pedaliaceae</taxon>
        <taxon>Sesamum</taxon>
    </lineage>
</organism>
<dbReference type="SUPFAM" id="SSF46785">
    <property type="entry name" value="Winged helix' DNA-binding domain"/>
    <property type="match status" value="1"/>
</dbReference>
<protein>
    <submittedName>
        <fullName evidence="8">Caffeic acid 3-O-methyltransferase</fullName>
    </submittedName>
</protein>
<dbReference type="InterPro" id="IPR016461">
    <property type="entry name" value="COMT-like"/>
</dbReference>
<dbReference type="PROSITE" id="PS51683">
    <property type="entry name" value="SAM_OMT_II"/>
    <property type="match status" value="1"/>
</dbReference>
<dbReference type="PIRSF" id="PIRSF005739">
    <property type="entry name" value="O-mtase"/>
    <property type="match status" value="1"/>
</dbReference>
<dbReference type="GO" id="GO:0008171">
    <property type="term" value="F:O-methyltransferase activity"/>
    <property type="evidence" value="ECO:0007669"/>
    <property type="project" value="InterPro"/>
</dbReference>
<feature type="domain" description="O-methyltransferase dimerisation" evidence="7">
    <location>
        <begin position="23"/>
        <end position="118"/>
    </location>
</feature>
<sequence length="377" mass="42087">MNPTENTIETSSNEEDDHRQYAMQLVNASVLPMVLKACIELNVLEIIGRAGPNARLSAPQIASQVPCHNPFLLDRMLGLLASYSILKCSVVDAGNHSHKVNQVERLYSLAPVSKYFIRNANGVSLAPMFQANQDKIMMDMWYDMKDAVIEGGLPFNKAYGMNASAYIVKNPSYLQLFRASMNDYNSMFMEKVLETYKGFEGLKSIVDVGGGDASILNAILSKYPTIKGVNFDIPAVIENTATYPGIEHVAGDMFISIPNGDAIFLKWMLHSWDDEHCVRILKNCYAALPDHGKVMVVELVVPETPESTVDVRSKLQFDLVLMNMNPGGKERTEREFKTLAEAAGFSNMEVECSVYSFSIMEFLQIDRCRTKQSVLSY</sequence>
<dbReference type="InterPro" id="IPR036390">
    <property type="entry name" value="WH_DNA-bd_sf"/>
</dbReference>